<evidence type="ECO:0000313" key="2">
    <source>
        <dbReference type="Proteomes" id="UP000887574"/>
    </source>
</evidence>
<name>A0A915CZ31_9BILA</name>
<evidence type="ECO:0000256" key="1">
    <source>
        <dbReference type="SAM" id="MobiDB-lite"/>
    </source>
</evidence>
<accession>A0A915CZ31</accession>
<keyword evidence="2" id="KW-1185">Reference proteome</keyword>
<dbReference type="AlphaFoldDB" id="A0A915CZ31"/>
<evidence type="ECO:0000313" key="3">
    <source>
        <dbReference type="WBParaSite" id="jg1419"/>
    </source>
</evidence>
<protein>
    <submittedName>
        <fullName evidence="3">Uncharacterized protein</fullName>
    </submittedName>
</protein>
<feature type="region of interest" description="Disordered" evidence="1">
    <location>
        <begin position="1"/>
        <end position="35"/>
    </location>
</feature>
<dbReference type="Proteomes" id="UP000887574">
    <property type="component" value="Unplaced"/>
</dbReference>
<sequence>MVLSEEQQQLGNNASGSALTTQFQPSNFNGSTAPHTTCFEPILRVENASSNIISSQSMSTPSRPLPIANSISQSVQAVMDGNMPTYNHLQPTLTAPFLPPPPLPQCPHLKAQQLPQHQFQTYHQYQQRFLNYPKYEYYEEDQQHHPSTTIISDHTSMIPINPTCLCLLLILS</sequence>
<proteinExistence type="predicted"/>
<dbReference type="WBParaSite" id="jg1419">
    <property type="protein sequence ID" value="jg1419"/>
    <property type="gene ID" value="jg1419"/>
</dbReference>
<reference evidence="3" key="1">
    <citation type="submission" date="2022-11" db="UniProtKB">
        <authorList>
            <consortium name="WormBaseParasite"/>
        </authorList>
    </citation>
    <scope>IDENTIFICATION</scope>
</reference>
<organism evidence="2 3">
    <name type="scientific">Ditylenchus dipsaci</name>
    <dbReference type="NCBI Taxonomy" id="166011"/>
    <lineage>
        <taxon>Eukaryota</taxon>
        <taxon>Metazoa</taxon>
        <taxon>Ecdysozoa</taxon>
        <taxon>Nematoda</taxon>
        <taxon>Chromadorea</taxon>
        <taxon>Rhabditida</taxon>
        <taxon>Tylenchina</taxon>
        <taxon>Tylenchomorpha</taxon>
        <taxon>Sphaerularioidea</taxon>
        <taxon>Anguinidae</taxon>
        <taxon>Anguininae</taxon>
        <taxon>Ditylenchus</taxon>
    </lineage>
</organism>